<dbReference type="InterPro" id="IPR007527">
    <property type="entry name" value="Znf_SWIM"/>
</dbReference>
<evidence type="ECO:0000313" key="4">
    <source>
        <dbReference type="Proteomes" id="UP000017396"/>
    </source>
</evidence>
<dbReference type="GO" id="GO:0008270">
    <property type="term" value="F:zinc ion binding"/>
    <property type="evidence" value="ECO:0007669"/>
    <property type="project" value="UniProtKB-KW"/>
</dbReference>
<dbReference type="AlphaFoldDB" id="U5QJ35"/>
<keyword evidence="1" id="KW-0863">Zinc-finger</keyword>
<keyword evidence="4" id="KW-1185">Reference proteome</keyword>
<evidence type="ECO:0000259" key="2">
    <source>
        <dbReference type="PROSITE" id="PS50966"/>
    </source>
</evidence>
<keyword evidence="1" id="KW-0862">Zinc</keyword>
<sequence>MLPRTDLLALSVEDLAALANRGLLKRAEREVQSDPPPYTLRTQSDGTIEVVWTDGAICTLPPATPLDERLCSCAATTICRHLVGAVLAYQRQSDHPEEPAAAWDPGQIEDAQIERYFRKTALAQARQQFAAGQLIELVRGNKPMARFHTLAHTVRYPVPGDLAYARCDCAESPPCRHALLGVWAFRCLAADQTAGLVETGEPLPVPGMLLDEMEKVLVELLAVGIAGCSAALAARLRRLAAACEQAELVWPAEVVLELLQEQERYAAHDARFCATLALDCLAELCIRSDAIRSHTGAVPQRFVRGTTSDRVSDRVGVRLVGLGLGVILRPKSVRLVSYLQDADSGEVVGVLREFADTTRPFAELARTPVVKDISLAALAAGQLVTRGGKYTPERQFLPGRAPAALNPQSYEWETLVRPPGRADDFAELRAHLATLPPAPLRSRRLGTSFHILAVAGIEDVHFSTVDQAVQAVLRDTQGQSALLVHPFTSRNREGTEALLARLAQGPPRFVAGPVRVAASQVVIEPVALVFENGRRSLLQPWIDTSTADSLPDALSAAPAAPPADPLRSFLDQAWEALAELLVIGLDRADELTLRRWRALGEYGAALGLVRALSCLEQFIAALEARQHRLDWQVKQAIEPLLAFAVFIYMARQTFSSSG</sequence>
<dbReference type="eggNOG" id="COG4715">
    <property type="taxonomic scope" value="Bacteria"/>
</dbReference>
<dbReference type="STRING" id="1183438.GKIL_1449"/>
<gene>
    <name evidence="3" type="ORF">GKIL_1449</name>
</gene>
<evidence type="ECO:0000313" key="3">
    <source>
        <dbReference type="EMBL" id="AGY57695.1"/>
    </source>
</evidence>
<evidence type="ECO:0000256" key="1">
    <source>
        <dbReference type="PROSITE-ProRule" id="PRU00325"/>
    </source>
</evidence>
<name>U5QJ35_GLOK1</name>
<dbReference type="Proteomes" id="UP000017396">
    <property type="component" value="Chromosome"/>
</dbReference>
<accession>U5QJ35</accession>
<dbReference type="OrthoDB" id="242553at2"/>
<feature type="domain" description="SWIM-type" evidence="2">
    <location>
        <begin position="38"/>
        <end position="90"/>
    </location>
</feature>
<dbReference type="EMBL" id="CP003587">
    <property type="protein sequence ID" value="AGY57695.1"/>
    <property type="molecule type" value="Genomic_DNA"/>
</dbReference>
<dbReference type="PATRIC" id="fig|1183438.3.peg.1425"/>
<organism evidence="3 4">
    <name type="scientific">Gloeobacter kilaueensis (strain ATCC BAA-2537 / CCAP 1431/1 / ULC 316 / JS1)</name>
    <dbReference type="NCBI Taxonomy" id="1183438"/>
    <lineage>
        <taxon>Bacteria</taxon>
        <taxon>Bacillati</taxon>
        <taxon>Cyanobacteriota</taxon>
        <taxon>Cyanophyceae</taxon>
        <taxon>Gloeobacterales</taxon>
        <taxon>Gloeobacteraceae</taxon>
        <taxon>Gloeobacter</taxon>
    </lineage>
</organism>
<dbReference type="PROSITE" id="PS50966">
    <property type="entry name" value="ZF_SWIM"/>
    <property type="match status" value="2"/>
</dbReference>
<protein>
    <recommendedName>
        <fullName evidence="2">SWIM-type domain-containing protein</fullName>
    </recommendedName>
</protein>
<dbReference type="RefSeq" id="WP_023172796.1">
    <property type="nucleotide sequence ID" value="NC_022600.1"/>
</dbReference>
<keyword evidence="1" id="KW-0479">Metal-binding</keyword>
<dbReference type="HOGENOM" id="CLU_020792_0_0_3"/>
<dbReference type="KEGG" id="glj:GKIL_1449"/>
<proteinExistence type="predicted"/>
<feature type="domain" description="SWIM-type" evidence="2">
    <location>
        <begin position="152"/>
        <end position="186"/>
    </location>
</feature>
<reference evidence="3 4" key="1">
    <citation type="journal article" date="2013" name="PLoS ONE">
        <title>Cultivation and Complete Genome Sequencing of Gloeobacter kilaueensis sp. nov., from a Lava Cave in Kilauea Caldera, Hawai'i.</title>
        <authorList>
            <person name="Saw J.H."/>
            <person name="Schatz M."/>
            <person name="Brown M.V."/>
            <person name="Kunkel D.D."/>
            <person name="Foster J.S."/>
            <person name="Shick H."/>
            <person name="Christensen S."/>
            <person name="Hou S."/>
            <person name="Wan X."/>
            <person name="Donachie S.P."/>
        </authorList>
    </citation>
    <scope>NUCLEOTIDE SEQUENCE [LARGE SCALE GENOMIC DNA]</scope>
    <source>
        <strain evidence="4">JS</strain>
    </source>
</reference>